<accession>A0AB73QC24</accession>
<protein>
    <recommendedName>
        <fullName evidence="3">DUF1534 domain-containing protein</fullName>
    </recommendedName>
</protein>
<dbReference type="AlphaFoldDB" id="A0AB73QC24"/>
<dbReference type="AntiFam" id="ANF00261">
    <property type="entry name" value="Protein of unknown function (DUF1534)"/>
</dbReference>
<comment type="caution">
    <text evidence="1">The sequence shown here is derived from an EMBL/GenBank/DDBJ whole genome shotgun (WGS) entry which is preliminary data.</text>
</comment>
<reference evidence="1 2" key="1">
    <citation type="submission" date="2017-05" db="EMBL/GenBank/DDBJ databases">
        <title>Comparative genomic of Pseudomonas savastanoi pathovars.</title>
        <authorList>
            <person name="Pintado A."/>
            <person name="Moreno-Perez A."/>
            <person name="Caballo-Ponce E."/>
            <person name="Murillo J."/>
            <person name="Bardaji L."/>
            <person name="Cerboneschi M."/>
            <person name="Rodriguez-Palenzuela P."/>
            <person name="Ramos C."/>
            <person name="Tegli S."/>
        </authorList>
    </citation>
    <scope>NUCLEOTIDE SEQUENCE [LARGE SCALE GENOMIC DNA]</scope>
    <source>
        <strain evidence="1 2">ESC 23</strain>
    </source>
</reference>
<proteinExistence type="predicted"/>
<evidence type="ECO:0000313" key="2">
    <source>
        <dbReference type="Proteomes" id="UP000216306"/>
    </source>
</evidence>
<dbReference type="EMBL" id="NIAY01000004">
    <property type="protein sequence ID" value="PAB39458.1"/>
    <property type="molecule type" value="Genomic_DNA"/>
</dbReference>
<evidence type="ECO:0000313" key="1">
    <source>
        <dbReference type="EMBL" id="PAB39458.1"/>
    </source>
</evidence>
<evidence type="ECO:0008006" key="3">
    <source>
        <dbReference type="Google" id="ProtNLM"/>
    </source>
</evidence>
<name>A0AB73QC24_PSESS</name>
<sequence>MRLSFRTPQRGDALVDAPRRRTVPRRTFRNGRRASRKAYPRGAWARWCCCSLVPHVPTQGAYGNSRLCWVLA</sequence>
<dbReference type="Proteomes" id="UP000216306">
    <property type="component" value="Unassembled WGS sequence"/>
</dbReference>
<gene>
    <name evidence="1" type="ORF">CC205_01330</name>
</gene>
<organism evidence="1 2">
    <name type="scientific">Pseudomonas savastanoi pv. nerii</name>
    <dbReference type="NCBI Taxonomy" id="360921"/>
    <lineage>
        <taxon>Bacteria</taxon>
        <taxon>Pseudomonadati</taxon>
        <taxon>Pseudomonadota</taxon>
        <taxon>Gammaproteobacteria</taxon>
        <taxon>Pseudomonadales</taxon>
        <taxon>Pseudomonadaceae</taxon>
        <taxon>Pseudomonas</taxon>
    </lineage>
</organism>